<dbReference type="AlphaFoldDB" id="A0A2N0B8Y9"/>
<dbReference type="EMBL" id="NPEF02000014">
    <property type="protein sequence ID" value="MDV6236490.1"/>
    <property type="molecule type" value="Genomic_DNA"/>
</dbReference>
<reference evidence="1 3" key="2">
    <citation type="journal article" date="2018" name="Microb. Genom.">
        <title>Deciphering the unexplored Leptospira diversity from soils uncovers genomic evolution to virulence.</title>
        <authorList>
            <person name="Thibeaux R."/>
            <person name="Iraola G."/>
            <person name="Ferres I."/>
            <person name="Bierque E."/>
            <person name="Girault D."/>
            <person name="Soupe-Gilbert M.E."/>
            <person name="Picardeau M."/>
            <person name="Goarant C."/>
        </authorList>
    </citation>
    <scope>NUCLEOTIDE SEQUENCE [LARGE SCALE GENOMIC DNA]</scope>
    <source>
        <strain evidence="1 3">ATI7-C-A5</strain>
    </source>
</reference>
<comment type="caution">
    <text evidence="2">The sequence shown here is derived from an EMBL/GenBank/DDBJ whole genome shotgun (WGS) entry which is preliminary data.</text>
</comment>
<protein>
    <recommendedName>
        <fullName evidence="4">Aspartyl protease</fullName>
    </recommendedName>
</protein>
<dbReference type="EMBL" id="NPEF01000088">
    <property type="protein sequence ID" value="PJZ93017.1"/>
    <property type="molecule type" value="Genomic_DNA"/>
</dbReference>
<name>A0A2N0B8Y9_9LEPT</name>
<proteinExistence type="predicted"/>
<evidence type="ECO:0000313" key="1">
    <source>
        <dbReference type="EMBL" id="MDV6236490.1"/>
    </source>
</evidence>
<evidence type="ECO:0000313" key="2">
    <source>
        <dbReference type="EMBL" id="PJZ93017.1"/>
    </source>
</evidence>
<dbReference type="InterPro" id="IPR021109">
    <property type="entry name" value="Peptidase_aspartic_dom_sf"/>
</dbReference>
<sequence length="321" mass="35500">MYQKAALRIFFSYILAFLLGCSLIPSQARITSVSGGSEILLPFQEKNGFRFVSLSLSPEEKPLRFLVDTGSRFSFLDEKFFGEQDPKKRIAVTYPGGKDDSVRRTKSVRLFSGEHAVFRDLTVHSHSFSGNLELDGIIGMDALYEKILILEYPKLIRILEPAGNDFSESLLSSHPALAQNTEPLRFFSGHPVLEIDYGTEEKAVLLMDTGADLSLLELPAPLPGLVEETSSSRPVQILNFQGKLLSVRTRFVRRLCVVSTSDCVDNLEILPSGLPVDFAGTSTGVRIQGILGVNWLNEHRILLDMKRSLIGIVGKDGGEPK</sequence>
<organism evidence="2">
    <name type="scientific">Leptospira ellisii</name>
    <dbReference type="NCBI Taxonomy" id="2023197"/>
    <lineage>
        <taxon>Bacteria</taxon>
        <taxon>Pseudomonadati</taxon>
        <taxon>Spirochaetota</taxon>
        <taxon>Spirochaetia</taxon>
        <taxon>Leptospirales</taxon>
        <taxon>Leptospiraceae</taxon>
        <taxon>Leptospira</taxon>
    </lineage>
</organism>
<dbReference type="OrthoDB" id="316598at2"/>
<dbReference type="Gene3D" id="2.40.70.10">
    <property type="entry name" value="Acid Proteases"/>
    <property type="match status" value="1"/>
</dbReference>
<reference evidence="2" key="1">
    <citation type="submission" date="2017-07" db="EMBL/GenBank/DDBJ databases">
        <title>Leptospira spp. isolated from tropical soils.</title>
        <authorList>
            <person name="Thibeaux R."/>
            <person name="Iraola G."/>
            <person name="Ferres I."/>
            <person name="Bierque E."/>
            <person name="Girault D."/>
            <person name="Soupe-Gilbert M.-E."/>
            <person name="Picardeau M."/>
            <person name="Goarant C."/>
        </authorList>
    </citation>
    <scope>NUCLEOTIDE SEQUENCE [LARGE SCALE GENOMIC DNA]</scope>
    <source>
        <strain evidence="2">ATI7-C-A5</strain>
    </source>
</reference>
<gene>
    <name evidence="1" type="ORF">CH379_012710</name>
    <name evidence="2" type="ORF">CH379_10070</name>
</gene>
<evidence type="ECO:0008006" key="4">
    <source>
        <dbReference type="Google" id="ProtNLM"/>
    </source>
</evidence>
<keyword evidence="3" id="KW-1185">Reference proteome</keyword>
<dbReference type="PROSITE" id="PS51257">
    <property type="entry name" value="PROKAR_LIPOPROTEIN"/>
    <property type="match status" value="1"/>
</dbReference>
<dbReference type="RefSeq" id="WP_100765068.1">
    <property type="nucleotide sequence ID" value="NZ_NPEF02000014.1"/>
</dbReference>
<evidence type="ECO:0000313" key="3">
    <source>
        <dbReference type="Proteomes" id="UP000232122"/>
    </source>
</evidence>
<accession>A0A2N0B8Y9</accession>
<reference evidence="1" key="3">
    <citation type="submission" date="2023-10" db="EMBL/GenBank/DDBJ databases">
        <authorList>
            <person name="Picardeau M."/>
            <person name="Thibeaux R."/>
        </authorList>
    </citation>
    <scope>NUCLEOTIDE SEQUENCE</scope>
    <source>
        <strain evidence="1">ATI7-C-A5</strain>
    </source>
</reference>
<dbReference type="Proteomes" id="UP000232122">
    <property type="component" value="Unassembled WGS sequence"/>
</dbReference>
<dbReference type="SUPFAM" id="SSF50630">
    <property type="entry name" value="Acid proteases"/>
    <property type="match status" value="1"/>
</dbReference>